<dbReference type="EMBL" id="FUYJ01000002">
    <property type="protein sequence ID" value="SKA94378.1"/>
    <property type="molecule type" value="Genomic_DNA"/>
</dbReference>
<feature type="chain" id="PRO_5012413985" evidence="1">
    <location>
        <begin position="29"/>
        <end position="324"/>
    </location>
</feature>
<name>A0A1T4XYU6_9BACL</name>
<evidence type="ECO:0000256" key="1">
    <source>
        <dbReference type="SAM" id="SignalP"/>
    </source>
</evidence>
<evidence type="ECO:0000313" key="2">
    <source>
        <dbReference type="EMBL" id="SKA94378.1"/>
    </source>
</evidence>
<sequence length="324" mass="36357">MKKVVKVLAVCFLAITSLLFLTENKASAKTNEKVYKTYSPSSEKSKFPIKLSNSLVIDITSNKEPVIKKGGRAIWQGVGGWSSSEISFTVTKTNDTYLYYKTGAGGTETVEVIGVNRNGKIFMNKAFGGDGAGMHARFVSSSIIEIGIEEYSPYYDGSTASKHSGSFKSKFYQLYVKGSAKEIAYFDSTFASLAKKGQLKWVPGALGMSFSNLKSAVQDPYARQEMAEHYNFYYTALGNYGFYYNNDYSKAIKSNAKVRGVFRTSDLHGNRKSLRPYFRKQFGKEVLSYGNHMDVYRVGKYYLGVQYFDEDTVHLNLTTENVFR</sequence>
<reference evidence="3" key="1">
    <citation type="submission" date="2017-02" db="EMBL/GenBank/DDBJ databases">
        <authorList>
            <person name="Varghese N."/>
            <person name="Submissions S."/>
        </authorList>
    </citation>
    <scope>NUCLEOTIDE SEQUENCE [LARGE SCALE GENOMIC DNA]</scope>
    <source>
        <strain evidence="3">DSM 23966</strain>
    </source>
</reference>
<dbReference type="Proteomes" id="UP000190042">
    <property type="component" value="Unassembled WGS sequence"/>
</dbReference>
<feature type="signal peptide" evidence="1">
    <location>
        <begin position="1"/>
        <end position="28"/>
    </location>
</feature>
<keyword evidence="3" id="KW-1185">Reference proteome</keyword>
<protein>
    <submittedName>
        <fullName evidence="2">Uncharacterized protein</fullName>
    </submittedName>
</protein>
<gene>
    <name evidence="2" type="ORF">SAMN04244570_1417</name>
</gene>
<organism evidence="2 3">
    <name type="scientific">Sporosarcina newyorkensis</name>
    <dbReference type="NCBI Taxonomy" id="759851"/>
    <lineage>
        <taxon>Bacteria</taxon>
        <taxon>Bacillati</taxon>
        <taxon>Bacillota</taxon>
        <taxon>Bacilli</taxon>
        <taxon>Bacillales</taxon>
        <taxon>Caryophanaceae</taxon>
        <taxon>Sporosarcina</taxon>
    </lineage>
</organism>
<dbReference type="AlphaFoldDB" id="A0A1T4XYU6"/>
<proteinExistence type="predicted"/>
<keyword evidence="1" id="KW-0732">Signal</keyword>
<accession>A0A1T4XYU6</accession>
<dbReference type="RefSeq" id="WP_078817073.1">
    <property type="nucleotide sequence ID" value="NZ_FUYJ01000002.1"/>
</dbReference>
<evidence type="ECO:0000313" key="3">
    <source>
        <dbReference type="Proteomes" id="UP000190042"/>
    </source>
</evidence>